<dbReference type="InterPro" id="IPR029063">
    <property type="entry name" value="SAM-dependent_MTases_sf"/>
</dbReference>
<dbReference type="GO" id="GO:0004719">
    <property type="term" value="F:protein-L-isoaspartate (D-aspartate) O-methyltransferase activity"/>
    <property type="evidence" value="ECO:0007669"/>
    <property type="project" value="InterPro"/>
</dbReference>
<dbReference type="InterPro" id="IPR000682">
    <property type="entry name" value="PCMT"/>
</dbReference>
<proteinExistence type="inferred from homology"/>
<dbReference type="RefSeq" id="WP_119034851.1">
    <property type="nucleotide sequence ID" value="NZ_QXDC01000002.1"/>
</dbReference>
<dbReference type="OrthoDB" id="9798496at2"/>
<dbReference type="PANTHER" id="PTHR11579">
    <property type="entry name" value="PROTEIN-L-ISOASPARTATE O-METHYLTRANSFERASE"/>
    <property type="match status" value="1"/>
</dbReference>
<gene>
    <name evidence="4" type="ORF">DFR49_1351</name>
</gene>
<dbReference type="SUPFAM" id="SSF53335">
    <property type="entry name" value="S-adenosyl-L-methionine-dependent methyltransferases"/>
    <property type="match status" value="1"/>
</dbReference>
<sequence length="221" mass="22720">MIQQATDTTDFTAMREAMVASQLRTNAVDDPRIVAAMLRVPREAYLPESVARLAYRDTAVPLGRNRAANVPVATGRLLTAADIAPTDSVLLIGAAGGYTAAVLAELAATVTAVESDPDLAGAARVALGDARVTLVEGPLEAGAPAGAPYDVLVVDGAVEHLPDTLVAQVRPGGTVVAGLIDRGVTRLAAGVRTEGGFGLRAFADMDCVALPGFAKPKSFRF</sequence>
<name>A0A397PCM7_9SPHN</name>
<evidence type="ECO:0000256" key="3">
    <source>
        <dbReference type="ARBA" id="ARBA00030757"/>
    </source>
</evidence>
<evidence type="ECO:0000313" key="4">
    <source>
        <dbReference type="EMBL" id="RIA46792.1"/>
    </source>
</evidence>
<dbReference type="PANTHER" id="PTHR11579:SF18">
    <property type="entry name" value="PROTEIN-L-ISOASPARTATE O-METHYLTRANSFERASE"/>
    <property type="match status" value="1"/>
</dbReference>
<reference evidence="4 5" key="1">
    <citation type="submission" date="2018-08" db="EMBL/GenBank/DDBJ databases">
        <title>Genomic Encyclopedia of Type Strains, Phase IV (KMG-IV): sequencing the most valuable type-strain genomes for metagenomic binning, comparative biology and taxonomic classification.</title>
        <authorList>
            <person name="Goeker M."/>
        </authorList>
    </citation>
    <scope>NUCLEOTIDE SEQUENCE [LARGE SCALE GENOMIC DNA]</scope>
    <source>
        <strain evidence="4 5">DSM 25527</strain>
    </source>
</reference>
<dbReference type="Pfam" id="PF01135">
    <property type="entry name" value="PCMT"/>
    <property type="match status" value="1"/>
</dbReference>
<evidence type="ECO:0000256" key="2">
    <source>
        <dbReference type="ARBA" id="ARBA00013346"/>
    </source>
</evidence>
<comment type="caution">
    <text evidence="4">The sequence shown here is derived from an EMBL/GenBank/DDBJ whole genome shotgun (WGS) entry which is preliminary data.</text>
</comment>
<evidence type="ECO:0000313" key="5">
    <source>
        <dbReference type="Proteomes" id="UP000266568"/>
    </source>
</evidence>
<dbReference type="EMBL" id="QXDC01000002">
    <property type="protein sequence ID" value="RIA46792.1"/>
    <property type="molecule type" value="Genomic_DNA"/>
</dbReference>
<accession>A0A397PCM7</accession>
<dbReference type="GO" id="GO:0005737">
    <property type="term" value="C:cytoplasm"/>
    <property type="evidence" value="ECO:0007669"/>
    <property type="project" value="TreeGrafter"/>
</dbReference>
<dbReference type="Gene3D" id="3.40.50.150">
    <property type="entry name" value="Vaccinia Virus protein VP39"/>
    <property type="match status" value="1"/>
</dbReference>
<evidence type="ECO:0000256" key="1">
    <source>
        <dbReference type="ARBA" id="ARBA00005369"/>
    </source>
</evidence>
<protein>
    <recommendedName>
        <fullName evidence="2">Protein-L-isoaspartate O-methyltransferase</fullName>
    </recommendedName>
    <alternativeName>
        <fullName evidence="3">Protein L-isoaspartyl methyltransferase</fullName>
    </alternativeName>
</protein>
<keyword evidence="4" id="KW-0808">Transferase</keyword>
<keyword evidence="5" id="KW-1185">Reference proteome</keyword>
<dbReference type="GO" id="GO:0032259">
    <property type="term" value="P:methylation"/>
    <property type="evidence" value="ECO:0007669"/>
    <property type="project" value="UniProtKB-KW"/>
</dbReference>
<dbReference type="AlphaFoldDB" id="A0A397PCM7"/>
<organism evidence="4 5">
    <name type="scientific">Hephaestia caeni</name>
    <dbReference type="NCBI Taxonomy" id="645617"/>
    <lineage>
        <taxon>Bacteria</taxon>
        <taxon>Pseudomonadati</taxon>
        <taxon>Pseudomonadota</taxon>
        <taxon>Alphaproteobacteria</taxon>
        <taxon>Sphingomonadales</taxon>
        <taxon>Sphingomonadaceae</taxon>
        <taxon>Hephaestia</taxon>
    </lineage>
</organism>
<comment type="similarity">
    <text evidence="1">Belongs to the methyltransferase superfamily. L-isoaspartyl/D-aspartyl protein methyltransferase family.</text>
</comment>
<keyword evidence="4" id="KW-0489">Methyltransferase</keyword>
<dbReference type="CDD" id="cd02440">
    <property type="entry name" value="AdoMet_MTases"/>
    <property type="match status" value="1"/>
</dbReference>
<dbReference type="Proteomes" id="UP000266568">
    <property type="component" value="Unassembled WGS sequence"/>
</dbReference>